<organism evidence="1 2">
    <name type="scientific">Rhododendron molle</name>
    <name type="common">Chinese azalea</name>
    <name type="synonym">Azalea mollis</name>
    <dbReference type="NCBI Taxonomy" id="49168"/>
    <lineage>
        <taxon>Eukaryota</taxon>
        <taxon>Viridiplantae</taxon>
        <taxon>Streptophyta</taxon>
        <taxon>Embryophyta</taxon>
        <taxon>Tracheophyta</taxon>
        <taxon>Spermatophyta</taxon>
        <taxon>Magnoliopsida</taxon>
        <taxon>eudicotyledons</taxon>
        <taxon>Gunneridae</taxon>
        <taxon>Pentapetalae</taxon>
        <taxon>asterids</taxon>
        <taxon>Ericales</taxon>
        <taxon>Ericaceae</taxon>
        <taxon>Ericoideae</taxon>
        <taxon>Rhodoreae</taxon>
        <taxon>Rhododendron</taxon>
    </lineage>
</organism>
<protein>
    <submittedName>
        <fullName evidence="1">Uncharacterized protein</fullName>
    </submittedName>
</protein>
<accession>A0ACC0LS15</accession>
<gene>
    <name evidence="1" type="ORF">RHMOL_Rhmol11G0135300</name>
</gene>
<dbReference type="EMBL" id="CM046398">
    <property type="protein sequence ID" value="KAI8531419.1"/>
    <property type="molecule type" value="Genomic_DNA"/>
</dbReference>
<comment type="caution">
    <text evidence="1">The sequence shown here is derived from an EMBL/GenBank/DDBJ whole genome shotgun (WGS) entry which is preliminary data.</text>
</comment>
<sequence>MRKAAGVEFPPREENIVPLFTPPQTQPISYPAAEDEALAVQASLQSDNSEMSLAEIQNAQGLADVLMEMLTALDPQNREDLNQEVIVDLVDQCRSYQTRVMNLVHSTS</sequence>
<evidence type="ECO:0000313" key="1">
    <source>
        <dbReference type="EMBL" id="KAI8531419.1"/>
    </source>
</evidence>
<dbReference type="Proteomes" id="UP001062846">
    <property type="component" value="Chromosome 11"/>
</dbReference>
<evidence type="ECO:0000313" key="2">
    <source>
        <dbReference type="Proteomes" id="UP001062846"/>
    </source>
</evidence>
<proteinExistence type="predicted"/>
<keyword evidence="2" id="KW-1185">Reference proteome</keyword>
<name>A0ACC0LS15_RHOML</name>
<reference evidence="1" key="1">
    <citation type="submission" date="2022-02" db="EMBL/GenBank/DDBJ databases">
        <title>Plant Genome Project.</title>
        <authorList>
            <person name="Zhang R.-G."/>
        </authorList>
    </citation>
    <scope>NUCLEOTIDE SEQUENCE</scope>
    <source>
        <strain evidence="1">AT1</strain>
    </source>
</reference>